<evidence type="ECO:0000256" key="9">
    <source>
        <dbReference type="PROSITE-ProRule" id="PRU10141"/>
    </source>
</evidence>
<keyword evidence="10" id="KW-1133">Transmembrane helix</keyword>
<evidence type="ECO:0000256" key="2">
    <source>
        <dbReference type="ARBA" id="ARBA00022527"/>
    </source>
</evidence>
<dbReference type="GO" id="GO:0004674">
    <property type="term" value="F:protein serine/threonine kinase activity"/>
    <property type="evidence" value="ECO:0007669"/>
    <property type="project" value="UniProtKB-KW"/>
</dbReference>
<evidence type="ECO:0000313" key="13">
    <source>
        <dbReference type="Proteomes" id="UP001244011"/>
    </source>
</evidence>
<keyword evidence="6 9" id="KW-0067">ATP-binding</keyword>
<dbReference type="PROSITE" id="PS50011">
    <property type="entry name" value="PROTEIN_KINASE_DOM"/>
    <property type="match status" value="1"/>
</dbReference>
<dbReference type="GO" id="GO:0005524">
    <property type="term" value="F:ATP binding"/>
    <property type="evidence" value="ECO:0007669"/>
    <property type="project" value="UniProtKB-UniRule"/>
</dbReference>
<dbReference type="Proteomes" id="UP001244011">
    <property type="component" value="Unassembled WGS sequence"/>
</dbReference>
<proteinExistence type="predicted"/>
<dbReference type="Gene3D" id="3.30.200.20">
    <property type="entry name" value="Phosphorylase Kinase, domain 1"/>
    <property type="match status" value="1"/>
</dbReference>
<dbReference type="GeneID" id="85315270"/>
<feature type="domain" description="Protein kinase" evidence="11">
    <location>
        <begin position="47"/>
        <end position="378"/>
    </location>
</feature>
<gene>
    <name evidence="12" type="ORF">QBC33DRAFT_600554</name>
</gene>
<comment type="caution">
    <text evidence="12">The sequence shown here is derived from an EMBL/GenBank/DDBJ whole genome shotgun (WGS) entry which is preliminary data.</text>
</comment>
<sequence>MSQVEILPPFLYRQPRMEHIEDVGKYVPGGYHPVDIGDIIGTSDQSYEVIHKLGYGGFSTVWLVRSCGDMHSYFALKILCADVPNVNELNVLQYLRKSASPHANVVTLHDSFKVSGPNGEHHCLVFPVLDPSLQNPRVADALPGPTRYQVCCQVTSAIAFLHGQGICHGGSIKAEDLKLPNGSYSPHAPKQVVQTPEFSGLDYSSLAFVRIVVFGQAFFADRPPPSLGVPIDFFPPELCFGYLPSTKSDIWQLACILYIVHAKVPMFSTFFRIFGILIGTVVGYLGPLPQQWKGRFMFEKYGYREPGRAQSRTEPAWWFEDKHSEKSIDSRLFQEAPHLSVRQKGEYVRLLHDMVAYEPEQRLSAADAVQRLRSAAFLDE</sequence>
<keyword evidence="13" id="KW-1185">Reference proteome</keyword>
<dbReference type="AlphaFoldDB" id="A0AAJ0FJ93"/>
<evidence type="ECO:0000256" key="1">
    <source>
        <dbReference type="ARBA" id="ARBA00012513"/>
    </source>
</evidence>
<dbReference type="PANTHER" id="PTHR47634">
    <property type="entry name" value="PROTEIN KINASE DOMAIN-CONTAINING PROTEIN-RELATED"/>
    <property type="match status" value="1"/>
</dbReference>
<evidence type="ECO:0000256" key="6">
    <source>
        <dbReference type="ARBA" id="ARBA00022840"/>
    </source>
</evidence>
<comment type="catalytic activity">
    <reaction evidence="7">
        <text>L-threonyl-[protein] + ATP = O-phospho-L-threonyl-[protein] + ADP + H(+)</text>
        <dbReference type="Rhea" id="RHEA:46608"/>
        <dbReference type="Rhea" id="RHEA-COMP:11060"/>
        <dbReference type="Rhea" id="RHEA-COMP:11605"/>
        <dbReference type="ChEBI" id="CHEBI:15378"/>
        <dbReference type="ChEBI" id="CHEBI:30013"/>
        <dbReference type="ChEBI" id="CHEBI:30616"/>
        <dbReference type="ChEBI" id="CHEBI:61977"/>
        <dbReference type="ChEBI" id="CHEBI:456216"/>
        <dbReference type="EC" id="2.7.11.1"/>
    </reaction>
</comment>
<evidence type="ECO:0000256" key="4">
    <source>
        <dbReference type="ARBA" id="ARBA00022741"/>
    </source>
</evidence>
<dbReference type="EC" id="2.7.11.1" evidence="1"/>
<dbReference type="GO" id="GO:0050684">
    <property type="term" value="P:regulation of mRNA processing"/>
    <property type="evidence" value="ECO:0007669"/>
    <property type="project" value="TreeGrafter"/>
</dbReference>
<dbReference type="InterPro" id="IPR017441">
    <property type="entry name" value="Protein_kinase_ATP_BS"/>
</dbReference>
<evidence type="ECO:0000256" key="5">
    <source>
        <dbReference type="ARBA" id="ARBA00022777"/>
    </source>
</evidence>
<keyword evidence="3" id="KW-0808">Transferase</keyword>
<dbReference type="SUPFAM" id="SSF56112">
    <property type="entry name" value="Protein kinase-like (PK-like)"/>
    <property type="match status" value="1"/>
</dbReference>
<evidence type="ECO:0000259" key="11">
    <source>
        <dbReference type="PROSITE" id="PS50011"/>
    </source>
</evidence>
<dbReference type="InterPro" id="IPR051334">
    <property type="entry name" value="SRPK"/>
</dbReference>
<dbReference type="GO" id="GO:0000245">
    <property type="term" value="P:spliceosomal complex assembly"/>
    <property type="evidence" value="ECO:0007669"/>
    <property type="project" value="TreeGrafter"/>
</dbReference>
<dbReference type="EMBL" id="MU839000">
    <property type="protein sequence ID" value="KAK1770396.1"/>
    <property type="molecule type" value="Genomic_DNA"/>
</dbReference>
<dbReference type="InterPro" id="IPR011009">
    <property type="entry name" value="Kinase-like_dom_sf"/>
</dbReference>
<dbReference type="Gene3D" id="1.10.510.10">
    <property type="entry name" value="Transferase(Phosphotransferase) domain 1"/>
    <property type="match status" value="1"/>
</dbReference>
<keyword evidence="10" id="KW-0472">Membrane</keyword>
<protein>
    <recommendedName>
        <fullName evidence="1">non-specific serine/threonine protein kinase</fullName>
        <ecNumber evidence="1">2.7.11.1</ecNumber>
    </recommendedName>
</protein>
<evidence type="ECO:0000313" key="12">
    <source>
        <dbReference type="EMBL" id="KAK1770396.1"/>
    </source>
</evidence>
<reference evidence="12" key="1">
    <citation type="submission" date="2023-06" db="EMBL/GenBank/DDBJ databases">
        <title>Genome-scale phylogeny and comparative genomics of the fungal order Sordariales.</title>
        <authorList>
            <consortium name="Lawrence Berkeley National Laboratory"/>
            <person name="Hensen N."/>
            <person name="Bonometti L."/>
            <person name="Westerberg I."/>
            <person name="Brannstrom I.O."/>
            <person name="Guillou S."/>
            <person name="Cros-Aarteil S."/>
            <person name="Calhoun S."/>
            <person name="Haridas S."/>
            <person name="Kuo A."/>
            <person name="Mondo S."/>
            <person name="Pangilinan J."/>
            <person name="Riley R."/>
            <person name="Labutti K."/>
            <person name="Andreopoulos B."/>
            <person name="Lipzen A."/>
            <person name="Chen C."/>
            <person name="Yanf M."/>
            <person name="Daum C."/>
            <person name="Ng V."/>
            <person name="Clum A."/>
            <person name="Steindorff A."/>
            <person name="Ohm R."/>
            <person name="Martin F."/>
            <person name="Silar P."/>
            <person name="Natvig D."/>
            <person name="Lalanne C."/>
            <person name="Gautier V."/>
            <person name="Ament-Velasquez S.L."/>
            <person name="Kruys A."/>
            <person name="Hutchinson M.I."/>
            <person name="Powell A.J."/>
            <person name="Barry K."/>
            <person name="Miller A.N."/>
            <person name="Grigoriev I.V."/>
            <person name="Debuchy R."/>
            <person name="Gladieux P."/>
            <person name="Thoren M.H."/>
            <person name="Johannesson H."/>
        </authorList>
    </citation>
    <scope>NUCLEOTIDE SEQUENCE</scope>
    <source>
        <strain evidence="12">8032-3</strain>
    </source>
</reference>
<dbReference type="GO" id="GO:0005634">
    <property type="term" value="C:nucleus"/>
    <property type="evidence" value="ECO:0007669"/>
    <property type="project" value="TreeGrafter"/>
</dbReference>
<evidence type="ECO:0000256" key="8">
    <source>
        <dbReference type="ARBA" id="ARBA00048679"/>
    </source>
</evidence>
<keyword evidence="2" id="KW-0723">Serine/threonine-protein kinase</keyword>
<accession>A0AAJ0FJ93</accession>
<dbReference type="Pfam" id="PF00069">
    <property type="entry name" value="Pkinase"/>
    <property type="match status" value="1"/>
</dbReference>
<dbReference type="PROSITE" id="PS00107">
    <property type="entry name" value="PROTEIN_KINASE_ATP"/>
    <property type="match status" value="1"/>
</dbReference>
<keyword evidence="4 9" id="KW-0547">Nucleotide-binding</keyword>
<dbReference type="SMART" id="SM00220">
    <property type="entry name" value="S_TKc"/>
    <property type="match status" value="1"/>
</dbReference>
<feature type="transmembrane region" description="Helical" evidence="10">
    <location>
        <begin position="270"/>
        <end position="288"/>
    </location>
</feature>
<dbReference type="PANTHER" id="PTHR47634:SF9">
    <property type="entry name" value="PROTEIN KINASE DOMAIN-CONTAINING PROTEIN-RELATED"/>
    <property type="match status" value="1"/>
</dbReference>
<evidence type="ECO:0000256" key="10">
    <source>
        <dbReference type="SAM" id="Phobius"/>
    </source>
</evidence>
<keyword evidence="5 12" id="KW-0418">Kinase</keyword>
<dbReference type="InterPro" id="IPR000719">
    <property type="entry name" value="Prot_kinase_dom"/>
</dbReference>
<organism evidence="12 13">
    <name type="scientific">Phialemonium atrogriseum</name>
    <dbReference type="NCBI Taxonomy" id="1093897"/>
    <lineage>
        <taxon>Eukaryota</taxon>
        <taxon>Fungi</taxon>
        <taxon>Dikarya</taxon>
        <taxon>Ascomycota</taxon>
        <taxon>Pezizomycotina</taxon>
        <taxon>Sordariomycetes</taxon>
        <taxon>Sordariomycetidae</taxon>
        <taxon>Cephalothecales</taxon>
        <taxon>Cephalothecaceae</taxon>
        <taxon>Phialemonium</taxon>
    </lineage>
</organism>
<dbReference type="RefSeq" id="XP_060286609.1">
    <property type="nucleotide sequence ID" value="XM_060432083.1"/>
</dbReference>
<evidence type="ECO:0000256" key="7">
    <source>
        <dbReference type="ARBA" id="ARBA00047899"/>
    </source>
</evidence>
<feature type="binding site" evidence="9">
    <location>
        <position position="77"/>
    </location>
    <ligand>
        <name>ATP</name>
        <dbReference type="ChEBI" id="CHEBI:30616"/>
    </ligand>
</feature>
<evidence type="ECO:0000256" key="3">
    <source>
        <dbReference type="ARBA" id="ARBA00022679"/>
    </source>
</evidence>
<name>A0AAJ0FJ93_9PEZI</name>
<keyword evidence="10" id="KW-0812">Transmembrane</keyword>
<comment type="catalytic activity">
    <reaction evidence="8">
        <text>L-seryl-[protein] + ATP = O-phospho-L-seryl-[protein] + ADP + H(+)</text>
        <dbReference type="Rhea" id="RHEA:17989"/>
        <dbReference type="Rhea" id="RHEA-COMP:9863"/>
        <dbReference type="Rhea" id="RHEA-COMP:11604"/>
        <dbReference type="ChEBI" id="CHEBI:15378"/>
        <dbReference type="ChEBI" id="CHEBI:29999"/>
        <dbReference type="ChEBI" id="CHEBI:30616"/>
        <dbReference type="ChEBI" id="CHEBI:83421"/>
        <dbReference type="ChEBI" id="CHEBI:456216"/>
        <dbReference type="EC" id="2.7.11.1"/>
    </reaction>
</comment>
<dbReference type="GO" id="GO:0005737">
    <property type="term" value="C:cytoplasm"/>
    <property type="evidence" value="ECO:0007669"/>
    <property type="project" value="TreeGrafter"/>
</dbReference>